<dbReference type="GeneID" id="97547748"/>
<evidence type="ECO:0000256" key="10">
    <source>
        <dbReference type="ARBA" id="ARBA00049404"/>
    </source>
</evidence>
<keyword evidence="7 11" id="KW-0658">Purine biosynthesis</keyword>
<comment type="function">
    <text evidence="1">Catalyzes the synthesis of GMP from XMP.</text>
</comment>
<evidence type="ECO:0000256" key="2">
    <source>
        <dbReference type="ARBA" id="ARBA00005153"/>
    </source>
</evidence>
<dbReference type="PROSITE" id="PS51553">
    <property type="entry name" value="GMPS_ATP_PPASE"/>
    <property type="match status" value="1"/>
</dbReference>
<evidence type="ECO:0000256" key="1">
    <source>
        <dbReference type="ARBA" id="ARBA00002332"/>
    </source>
</evidence>
<dbReference type="GO" id="GO:0003921">
    <property type="term" value="F:GMP synthase activity"/>
    <property type="evidence" value="ECO:0007669"/>
    <property type="project" value="InterPro"/>
</dbReference>
<dbReference type="CDD" id="cd01997">
    <property type="entry name" value="GMP_synthase_C"/>
    <property type="match status" value="1"/>
</dbReference>
<evidence type="ECO:0000256" key="6">
    <source>
        <dbReference type="ARBA" id="ARBA00022749"/>
    </source>
</evidence>
<evidence type="ECO:0000256" key="11">
    <source>
        <dbReference type="PROSITE-ProRule" id="PRU00886"/>
    </source>
</evidence>
<name>A0A2V2N1W8_9EURY</name>
<dbReference type="NCBIfam" id="TIGR00884">
    <property type="entry name" value="guaA_Cterm"/>
    <property type="match status" value="1"/>
</dbReference>
<dbReference type="GO" id="GO:0005524">
    <property type="term" value="F:ATP binding"/>
    <property type="evidence" value="ECO:0007669"/>
    <property type="project" value="UniProtKB-UniRule"/>
</dbReference>
<keyword evidence="6 11" id="KW-0332">GMP biosynthesis</keyword>
<dbReference type="UniPathway" id="UPA00189">
    <property type="reaction ID" value="UER00296"/>
</dbReference>
<sequence length="305" mass="33346">MVKVEKFITESIRRIQEEAGGEHAVIALSGGVDSSVCAELASRAIGDKLIPIYVDTGLMRKGETARIKEIFGHLGVRIIDAGEEFISALAGESDPEKKRKIIGEKFIRIFEREARATGARYLLQGTIYPDCIESEGGIKSHHNVGGMPLSIEFSKVIEPLRELYKDEVRDVAEALGLPGEIAHRMPFPGPGLSVRVVGAITREAIEVVREANAIVEDVLVEKYRPWQCLAALVGLGTGVKGDNRLHGWIVAVRAVNSRDGMTADPIEITWEDLAEIQGRITSTIPAVSRVVYDITPKPPATIEYE</sequence>
<dbReference type="RefSeq" id="WP_109969612.1">
    <property type="nucleotide sequence ID" value="NZ_CP176093.1"/>
</dbReference>
<evidence type="ECO:0000256" key="5">
    <source>
        <dbReference type="ARBA" id="ARBA00022741"/>
    </source>
</evidence>
<keyword evidence="4" id="KW-0436">Ligase</keyword>
<dbReference type="Proteomes" id="UP000245657">
    <property type="component" value="Unassembled WGS sequence"/>
</dbReference>
<dbReference type="EMBL" id="QGMY01000011">
    <property type="protein sequence ID" value="PWR70528.1"/>
    <property type="molecule type" value="Genomic_DNA"/>
</dbReference>
<protein>
    <recommendedName>
        <fullName evidence="3">GMP synthase (glutamine-hydrolyzing)</fullName>
        <ecNumber evidence="3">6.3.5.2</ecNumber>
    </recommendedName>
    <alternativeName>
        <fullName evidence="9">GMP synthetase</fullName>
    </alternativeName>
</protein>
<evidence type="ECO:0000259" key="12">
    <source>
        <dbReference type="PROSITE" id="PS51553"/>
    </source>
</evidence>
<dbReference type="EC" id="6.3.5.2" evidence="3"/>
<gene>
    <name evidence="13" type="ORF">DK846_14130</name>
</gene>
<evidence type="ECO:0000256" key="3">
    <source>
        <dbReference type="ARBA" id="ARBA00012746"/>
    </source>
</evidence>
<dbReference type="InterPro" id="IPR001674">
    <property type="entry name" value="GMP_synth_C"/>
</dbReference>
<organism evidence="13 14">
    <name type="scientific">Methanospirillum lacunae</name>
    <dbReference type="NCBI Taxonomy" id="668570"/>
    <lineage>
        <taxon>Archaea</taxon>
        <taxon>Methanobacteriati</taxon>
        <taxon>Methanobacteriota</taxon>
        <taxon>Stenosarchaea group</taxon>
        <taxon>Methanomicrobia</taxon>
        <taxon>Methanomicrobiales</taxon>
        <taxon>Methanospirillaceae</taxon>
        <taxon>Methanospirillum</taxon>
    </lineage>
</organism>
<dbReference type="Gene3D" id="3.30.300.10">
    <property type="match status" value="1"/>
</dbReference>
<reference evidence="13 14" key="1">
    <citation type="submission" date="2018-05" db="EMBL/GenBank/DDBJ databases">
        <title>Draft genome of Methanospirillum lacunae Ki8-1.</title>
        <authorList>
            <person name="Dueholm M.S."/>
            <person name="Nielsen P.H."/>
            <person name="Bakmann L.F."/>
            <person name="Otzen D.E."/>
        </authorList>
    </citation>
    <scope>NUCLEOTIDE SEQUENCE [LARGE SCALE GENOMIC DNA]</scope>
    <source>
        <strain evidence="13 14">Ki8-1</strain>
    </source>
</reference>
<evidence type="ECO:0000313" key="14">
    <source>
        <dbReference type="Proteomes" id="UP000245657"/>
    </source>
</evidence>
<dbReference type="Gene3D" id="3.40.50.620">
    <property type="entry name" value="HUPs"/>
    <property type="match status" value="1"/>
</dbReference>
<keyword evidence="5 11" id="KW-0547">Nucleotide-binding</keyword>
<feature type="domain" description="GMPS ATP-PPase" evidence="12">
    <location>
        <begin position="2"/>
        <end position="184"/>
    </location>
</feature>
<evidence type="ECO:0000256" key="4">
    <source>
        <dbReference type="ARBA" id="ARBA00022598"/>
    </source>
</evidence>
<dbReference type="AlphaFoldDB" id="A0A2V2N1W8"/>
<dbReference type="InterPro" id="IPR014729">
    <property type="entry name" value="Rossmann-like_a/b/a_fold"/>
</dbReference>
<keyword evidence="14" id="KW-1185">Reference proteome</keyword>
<dbReference type="PANTHER" id="PTHR11922">
    <property type="entry name" value="GMP SYNTHASE-RELATED"/>
    <property type="match status" value="1"/>
</dbReference>
<dbReference type="PANTHER" id="PTHR11922:SF2">
    <property type="entry name" value="GMP SYNTHASE [GLUTAMINE-HYDROLYZING]"/>
    <property type="match status" value="1"/>
</dbReference>
<dbReference type="InterPro" id="IPR022310">
    <property type="entry name" value="NAD/GMP_synthase"/>
</dbReference>
<keyword evidence="8 11" id="KW-0067">ATP-binding</keyword>
<feature type="binding site" evidence="11">
    <location>
        <begin position="29"/>
        <end position="35"/>
    </location>
    <ligand>
        <name>ATP</name>
        <dbReference type="ChEBI" id="CHEBI:30616"/>
    </ligand>
</feature>
<evidence type="ECO:0000256" key="8">
    <source>
        <dbReference type="ARBA" id="ARBA00022840"/>
    </source>
</evidence>
<evidence type="ECO:0000256" key="9">
    <source>
        <dbReference type="ARBA" id="ARBA00030464"/>
    </source>
</evidence>
<comment type="pathway">
    <text evidence="2">Purine metabolism; GMP biosynthesis; GMP from XMP (L-Gln route): step 1/1.</text>
</comment>
<proteinExistence type="predicted"/>
<accession>A0A2V2N1W8</accession>
<comment type="caution">
    <text evidence="13">The sequence shown here is derived from an EMBL/GenBank/DDBJ whole genome shotgun (WGS) entry which is preliminary data.</text>
</comment>
<evidence type="ECO:0000313" key="13">
    <source>
        <dbReference type="EMBL" id="PWR70528.1"/>
    </source>
</evidence>
<dbReference type="OrthoDB" id="33844at2157"/>
<comment type="catalytic activity">
    <reaction evidence="10">
        <text>XMP + L-glutamine + ATP + H2O = GMP + L-glutamate + AMP + diphosphate + 2 H(+)</text>
        <dbReference type="Rhea" id="RHEA:11680"/>
        <dbReference type="ChEBI" id="CHEBI:15377"/>
        <dbReference type="ChEBI" id="CHEBI:15378"/>
        <dbReference type="ChEBI" id="CHEBI:29985"/>
        <dbReference type="ChEBI" id="CHEBI:30616"/>
        <dbReference type="ChEBI" id="CHEBI:33019"/>
        <dbReference type="ChEBI" id="CHEBI:57464"/>
        <dbReference type="ChEBI" id="CHEBI:58115"/>
        <dbReference type="ChEBI" id="CHEBI:58359"/>
        <dbReference type="ChEBI" id="CHEBI:456215"/>
        <dbReference type="EC" id="6.3.5.2"/>
    </reaction>
</comment>
<evidence type="ECO:0000256" key="7">
    <source>
        <dbReference type="ARBA" id="ARBA00022755"/>
    </source>
</evidence>
<dbReference type="SUPFAM" id="SSF54810">
    <property type="entry name" value="GMP synthetase C-terminal dimerisation domain"/>
    <property type="match status" value="1"/>
</dbReference>
<dbReference type="Pfam" id="PF00958">
    <property type="entry name" value="GMP_synt_C"/>
    <property type="match status" value="1"/>
</dbReference>
<dbReference type="InterPro" id="IPR025777">
    <property type="entry name" value="GMPS_ATP_PPase_dom"/>
</dbReference>
<dbReference type="GO" id="GO:0005829">
    <property type="term" value="C:cytosol"/>
    <property type="evidence" value="ECO:0007669"/>
    <property type="project" value="TreeGrafter"/>
</dbReference>
<dbReference type="Pfam" id="PF02540">
    <property type="entry name" value="NAD_synthase"/>
    <property type="match status" value="1"/>
</dbReference>
<dbReference type="SUPFAM" id="SSF52402">
    <property type="entry name" value="Adenine nucleotide alpha hydrolases-like"/>
    <property type="match status" value="1"/>
</dbReference>